<evidence type="ECO:0000313" key="2">
    <source>
        <dbReference type="Proteomes" id="UP001303899"/>
    </source>
</evidence>
<dbReference type="EMBL" id="JAYGIL010000010">
    <property type="protein sequence ID" value="MEA5403310.1"/>
    <property type="molecule type" value="Genomic_DNA"/>
</dbReference>
<proteinExistence type="predicted"/>
<protein>
    <submittedName>
        <fullName evidence="1">DUF5677 domain-containing protein</fullName>
    </submittedName>
</protein>
<sequence>MKILKHPFESNPDEFYEYLLLGPLTAIYLAKKKTQFNIIKEFSNLLIDKFAIHSSSFFHLSKGIIELKKSNEKIKMKGFDLFTVNSTFRTMMESYATFNNIFVEPKSEEEEEFRFLLWKLDGLFDKEKFDIGENDFPEAKELLERDKKILAETVAKIEACNFYNVLPKLELEKVYKPDKSKTNWRFLIDDNLKVTPLKITDLIKHTCKTKGFINNYRYTSTHAHTNYLSIEHFKQTRGIPIPDEYVNPITKLAIYLTCLMISDITLIDDNAKKVFQNLPNEVKEYVTGITKAIKKQ</sequence>
<dbReference type="Proteomes" id="UP001303899">
    <property type="component" value="Unassembled WGS sequence"/>
</dbReference>
<name>A0ABU5S4G1_9BACT</name>
<accession>A0ABU5S4G1</accession>
<keyword evidence="2" id="KW-1185">Reference proteome</keyword>
<gene>
    <name evidence="1" type="ORF">VB776_10315</name>
</gene>
<dbReference type="RefSeq" id="WP_323328686.1">
    <property type="nucleotide sequence ID" value="NZ_JAYGIL010000010.1"/>
</dbReference>
<organism evidence="1 2">
    <name type="scientific">Arcicella gelida</name>
    <dbReference type="NCBI Taxonomy" id="2984195"/>
    <lineage>
        <taxon>Bacteria</taxon>
        <taxon>Pseudomonadati</taxon>
        <taxon>Bacteroidota</taxon>
        <taxon>Cytophagia</taxon>
        <taxon>Cytophagales</taxon>
        <taxon>Flectobacillaceae</taxon>
        <taxon>Arcicella</taxon>
    </lineage>
</organism>
<comment type="caution">
    <text evidence="1">The sequence shown here is derived from an EMBL/GenBank/DDBJ whole genome shotgun (WGS) entry which is preliminary data.</text>
</comment>
<reference evidence="1 2" key="1">
    <citation type="submission" date="2023-12" db="EMBL/GenBank/DDBJ databases">
        <title>Novel species of the genus Arcicella isolated from rivers.</title>
        <authorList>
            <person name="Lu H."/>
        </authorList>
    </citation>
    <scope>NUCLEOTIDE SEQUENCE [LARGE SCALE GENOMIC DNA]</scope>
    <source>
        <strain evidence="1 2">DC2W</strain>
    </source>
</reference>
<dbReference type="InterPro" id="IPR043733">
    <property type="entry name" value="DUF5677"/>
</dbReference>
<evidence type="ECO:0000313" key="1">
    <source>
        <dbReference type="EMBL" id="MEA5403310.1"/>
    </source>
</evidence>
<dbReference type="Pfam" id="PF18928">
    <property type="entry name" value="DUF5677"/>
    <property type="match status" value="1"/>
</dbReference>